<dbReference type="OrthoDB" id="75169at2759"/>
<reference evidence="4 5" key="1">
    <citation type="journal article" date="2018" name="Gigascience">
        <title>Genomes of trombidid mites reveal novel predicted allergens and laterally-transferred genes associated with secondary metabolism.</title>
        <authorList>
            <person name="Dong X."/>
            <person name="Chaisiri K."/>
            <person name="Xia D."/>
            <person name="Armstrong S.D."/>
            <person name="Fang Y."/>
            <person name="Donnelly M.J."/>
            <person name="Kadowaki T."/>
            <person name="McGarry J.W."/>
            <person name="Darby A.C."/>
            <person name="Makepeace B.L."/>
        </authorList>
    </citation>
    <scope>NUCLEOTIDE SEQUENCE [LARGE SCALE GENOMIC DNA]</scope>
    <source>
        <strain evidence="4">UoL-UT</strain>
    </source>
</reference>
<dbReference type="STRING" id="299467.A0A443RZW6"/>
<dbReference type="PANTHER" id="PTHR13774:SF17">
    <property type="entry name" value="PHENAZINE BIOSYNTHESIS-LIKE DOMAIN-CONTAINING PROTEIN"/>
    <property type="match status" value="1"/>
</dbReference>
<accession>A0A443RZW6</accession>
<protein>
    <recommendedName>
        <fullName evidence="6">Phenazine biosynthesis-like domain-containing protein</fullName>
    </recommendedName>
</protein>
<dbReference type="PIRSF" id="PIRSF016184">
    <property type="entry name" value="PhzC_PhzF"/>
    <property type="match status" value="1"/>
</dbReference>
<dbReference type="Proteomes" id="UP000288716">
    <property type="component" value="Unassembled WGS sequence"/>
</dbReference>
<keyword evidence="2" id="KW-0413">Isomerase</keyword>
<feature type="active site" evidence="3">
    <location>
        <position position="50"/>
    </location>
</feature>
<proteinExistence type="inferred from homology"/>
<dbReference type="SUPFAM" id="SSF54506">
    <property type="entry name" value="Diaminopimelate epimerase-like"/>
    <property type="match status" value="1"/>
</dbReference>
<dbReference type="Gene3D" id="3.10.310.10">
    <property type="entry name" value="Diaminopimelate Epimerase, Chain A, domain 1"/>
    <property type="match status" value="2"/>
</dbReference>
<evidence type="ECO:0000256" key="2">
    <source>
        <dbReference type="ARBA" id="ARBA00023235"/>
    </source>
</evidence>
<dbReference type="EMBL" id="NCKV01015399">
    <property type="protein sequence ID" value="RWS20804.1"/>
    <property type="molecule type" value="Genomic_DNA"/>
</dbReference>
<dbReference type="PANTHER" id="PTHR13774">
    <property type="entry name" value="PHENAZINE BIOSYNTHESIS PROTEIN"/>
    <property type="match status" value="1"/>
</dbReference>
<sequence length="285" mass="32175">MALEYYVVDAFTVNDELFTGNQAAVIVLNNDNELSDEIKQGIAFEINLSETAFVSPIEGNKYYLRWFTPTTEVDLCGHATLATASVLFRKLKNEKCLTFVTKDEKILKAVFNKENNTISLDFPSNRPEVISIAQYPFVREIVKLTIGDEAEYKLLKFSKNTGKLVVQLNSSVKFLKSIKPDFLRLMAIKENSIISGVIVTLEGKTNEIDFHSRYFAPWKGINEDPVTGSAHTVLIPFWSEIKNKNTFVAKQESKRGGILFCELIGERVKLSGKCRQVITGQFLLK</sequence>
<dbReference type="VEuPathDB" id="VectorBase:LDEU011236"/>
<evidence type="ECO:0000313" key="5">
    <source>
        <dbReference type="Proteomes" id="UP000288716"/>
    </source>
</evidence>
<evidence type="ECO:0008006" key="6">
    <source>
        <dbReference type="Google" id="ProtNLM"/>
    </source>
</evidence>
<dbReference type="Pfam" id="PF02567">
    <property type="entry name" value="PhzC-PhzF"/>
    <property type="match status" value="1"/>
</dbReference>
<evidence type="ECO:0000256" key="3">
    <source>
        <dbReference type="PIRSR" id="PIRSR016184-1"/>
    </source>
</evidence>
<keyword evidence="5" id="KW-1185">Reference proteome</keyword>
<dbReference type="AlphaFoldDB" id="A0A443RZW6"/>
<evidence type="ECO:0000256" key="1">
    <source>
        <dbReference type="ARBA" id="ARBA00008270"/>
    </source>
</evidence>
<organism evidence="4 5">
    <name type="scientific">Leptotrombidium deliense</name>
    <dbReference type="NCBI Taxonomy" id="299467"/>
    <lineage>
        <taxon>Eukaryota</taxon>
        <taxon>Metazoa</taxon>
        <taxon>Ecdysozoa</taxon>
        <taxon>Arthropoda</taxon>
        <taxon>Chelicerata</taxon>
        <taxon>Arachnida</taxon>
        <taxon>Acari</taxon>
        <taxon>Acariformes</taxon>
        <taxon>Trombidiformes</taxon>
        <taxon>Prostigmata</taxon>
        <taxon>Anystina</taxon>
        <taxon>Parasitengona</taxon>
        <taxon>Trombiculoidea</taxon>
        <taxon>Trombiculidae</taxon>
        <taxon>Leptotrombidium</taxon>
    </lineage>
</organism>
<dbReference type="InterPro" id="IPR003719">
    <property type="entry name" value="Phenazine_PhzF-like"/>
</dbReference>
<dbReference type="GO" id="GO:0005737">
    <property type="term" value="C:cytoplasm"/>
    <property type="evidence" value="ECO:0007669"/>
    <property type="project" value="TreeGrafter"/>
</dbReference>
<dbReference type="NCBIfam" id="TIGR00654">
    <property type="entry name" value="PhzF_family"/>
    <property type="match status" value="1"/>
</dbReference>
<name>A0A443RZW6_9ACAR</name>
<dbReference type="GO" id="GO:0016853">
    <property type="term" value="F:isomerase activity"/>
    <property type="evidence" value="ECO:0007669"/>
    <property type="project" value="UniProtKB-KW"/>
</dbReference>
<comment type="similarity">
    <text evidence="1">Belongs to the PhzF family.</text>
</comment>
<comment type="caution">
    <text evidence="4">The sequence shown here is derived from an EMBL/GenBank/DDBJ whole genome shotgun (WGS) entry which is preliminary data.</text>
</comment>
<evidence type="ECO:0000313" key="4">
    <source>
        <dbReference type="EMBL" id="RWS20804.1"/>
    </source>
</evidence>
<gene>
    <name evidence="4" type="ORF">B4U80_00249</name>
</gene>